<dbReference type="PATRIC" id="fig|33050.5.peg.879"/>
<protein>
    <submittedName>
        <fullName evidence="12">Peptidase M16</fullName>
    </submittedName>
</protein>
<evidence type="ECO:0000256" key="9">
    <source>
        <dbReference type="SAM" id="SignalP"/>
    </source>
</evidence>
<dbReference type="InterPro" id="IPR050626">
    <property type="entry name" value="Peptidase_M16"/>
</dbReference>
<gene>
    <name evidence="12" type="ORF">AN936_04230</name>
</gene>
<dbReference type="GO" id="GO:0006508">
    <property type="term" value="P:proteolysis"/>
    <property type="evidence" value="ECO:0007669"/>
    <property type="project" value="UniProtKB-KW"/>
</dbReference>
<accession>A0A0N9V6B0</accession>
<reference evidence="12 13" key="1">
    <citation type="journal article" date="2015" name="Genome Announc.">
        <title>Complete Genome Sequence of Polypropylene Glycol- and Polyethylene Glycol-Degrading Sphingopyxis macrogoltabida Strain EY-1.</title>
        <authorList>
            <person name="Ohtsubo Y."/>
            <person name="Nagata Y."/>
            <person name="Numata M."/>
            <person name="Tsuchikane K."/>
            <person name="Hosoyama A."/>
            <person name="Yamazoe A."/>
            <person name="Tsuda M."/>
            <person name="Fujita N."/>
            <person name="Kawai F."/>
        </authorList>
    </citation>
    <scope>NUCLEOTIDE SEQUENCE [LARGE SCALE GENOMIC DNA]</scope>
    <source>
        <strain evidence="12 13">EY-1</strain>
    </source>
</reference>
<comment type="cofactor">
    <cofactor evidence="1">
        <name>Zn(2+)</name>
        <dbReference type="ChEBI" id="CHEBI:29105"/>
    </cofactor>
</comment>
<proteinExistence type="inferred from homology"/>
<dbReference type="Pfam" id="PF05193">
    <property type="entry name" value="Peptidase_M16_C"/>
    <property type="match status" value="2"/>
</dbReference>
<evidence type="ECO:0000256" key="5">
    <source>
        <dbReference type="ARBA" id="ARBA00022801"/>
    </source>
</evidence>
<evidence type="ECO:0000256" key="7">
    <source>
        <dbReference type="ARBA" id="ARBA00023049"/>
    </source>
</evidence>
<dbReference type="InterPro" id="IPR011249">
    <property type="entry name" value="Metalloenz_LuxS/M16"/>
</dbReference>
<keyword evidence="9" id="KW-0732">Signal</keyword>
<evidence type="ECO:0000313" key="12">
    <source>
        <dbReference type="EMBL" id="ALH79601.1"/>
    </source>
</evidence>
<dbReference type="PROSITE" id="PS00143">
    <property type="entry name" value="INSULINASE"/>
    <property type="match status" value="1"/>
</dbReference>
<dbReference type="Proteomes" id="UP000058074">
    <property type="component" value="Chromosome"/>
</dbReference>
<dbReference type="PANTHER" id="PTHR43690">
    <property type="entry name" value="NARDILYSIN"/>
    <property type="match status" value="1"/>
</dbReference>
<keyword evidence="4" id="KW-0479">Metal-binding</keyword>
<evidence type="ECO:0000313" key="13">
    <source>
        <dbReference type="Proteomes" id="UP000058074"/>
    </source>
</evidence>
<dbReference type="OrthoDB" id="9811314at2"/>
<keyword evidence="6" id="KW-0862">Zinc</keyword>
<feature type="domain" description="Peptidase M16 N-terminal" evidence="10">
    <location>
        <begin position="90"/>
        <end position="221"/>
    </location>
</feature>
<dbReference type="PANTHER" id="PTHR43690:SF34">
    <property type="entry name" value="ZINC PROTEASE PQQL-LIKE"/>
    <property type="match status" value="1"/>
</dbReference>
<dbReference type="InterPro" id="IPR007863">
    <property type="entry name" value="Peptidase_M16_C"/>
</dbReference>
<sequence>MSYSPASTTLSLFRFLLPACAATALLLAPPAAAQTGGTSAPSAKTTAGTAKADDWLYVGSDIPRDTAWTFGVLPNGVHYAVRNNGVPPGQVSIRVRMDVGSLFETEKERGFAHLLEHLTFRGSEHIPDGEAKRIWQRFGVTFGSDSNAQTTPTQTVYQLDLPSITSANLDESMKLLAGMVREPRISDAAVTAERGVVMSELRESDGPQKRISDATSAHLFAGQLLGDRSPIGTVESLGAARADTVTAFHDRWYRPDRAVVVIVGDGDPAEFARLIEKYYGDWRAAGPNPAQPDFGKPNPKAPVARAIVEANQPVALSLAMVRPWKKRIDTVENTRRLYMEFLAQALVNRRLENRARAGGSYLVATVEQEYVSRSVDVTMAQIVPLGDWKPALADVRGVIADAMKTPPSQADIDREANEIEAFLRKELENARNEPGARLADDMVRAVDIGETVTSPQGQVDMFRSIRAAATPQAMLEISRAIFSAPVTRVVLTTPTAIEGGDGALLAALAAPALVRDDRLATIKADFSQLPAIGQPGTIASTTLVPGLRAERIEFANGVTALVSNNKVEPGKVRVNVRFGTGNRSVAADAPNLLWTGDYALIASGIGPWGQNEIDQLTNGRQIQMNFAIDDDAFELSAESKPADLADQMKLLAAKLASPRWDTAPVDRLRVGFLTGYDLNDATPNAVLDRNLRGWLSGNDARWSAPDKAEIEALTPAKFRAFWEPRLASGPIEVQLFGDMASIDYRKILAETFGALSPRAPLAPAGGQKVAFAKHVTVPEVAYHRGEQGQAAAMTAWPTSGGLASPRDARGLEVLAAIFNDRLFDRLRAEQGASYGPVVDSHWPTGFDNSGGYLLVGSLLAPKDIDRFYGIAKDIAADLVANPVTADELARNAGPIREQVARASTGNVYWMFLLEGATRDPRVAAAALSIQDDIAAVTAADIQRLAKLYLTPARQWSLAILPKGMTLADASAAGAAAAGGSQASAPVAASR</sequence>
<comment type="similarity">
    <text evidence="2 8">Belongs to the peptidase M16 family.</text>
</comment>
<evidence type="ECO:0000256" key="8">
    <source>
        <dbReference type="RuleBase" id="RU004447"/>
    </source>
</evidence>
<dbReference type="InterPro" id="IPR001431">
    <property type="entry name" value="Pept_M16_Zn_BS"/>
</dbReference>
<dbReference type="AlphaFoldDB" id="A0A0N9V6B0"/>
<evidence type="ECO:0000256" key="6">
    <source>
        <dbReference type="ARBA" id="ARBA00022833"/>
    </source>
</evidence>
<evidence type="ECO:0000256" key="3">
    <source>
        <dbReference type="ARBA" id="ARBA00022670"/>
    </source>
</evidence>
<organism evidence="12 13">
    <name type="scientific">Sphingopyxis macrogoltabida</name>
    <name type="common">Sphingomonas macrogoltabidus</name>
    <dbReference type="NCBI Taxonomy" id="33050"/>
    <lineage>
        <taxon>Bacteria</taxon>
        <taxon>Pseudomonadati</taxon>
        <taxon>Pseudomonadota</taxon>
        <taxon>Alphaproteobacteria</taxon>
        <taxon>Sphingomonadales</taxon>
        <taxon>Sphingomonadaceae</taxon>
        <taxon>Sphingopyxis</taxon>
    </lineage>
</organism>
<name>A0A0N9V6B0_SPHMC</name>
<evidence type="ECO:0000256" key="4">
    <source>
        <dbReference type="ARBA" id="ARBA00022723"/>
    </source>
</evidence>
<dbReference type="EMBL" id="CP012700">
    <property type="protein sequence ID" value="ALH79601.1"/>
    <property type="molecule type" value="Genomic_DNA"/>
</dbReference>
<evidence type="ECO:0000256" key="2">
    <source>
        <dbReference type="ARBA" id="ARBA00007261"/>
    </source>
</evidence>
<dbReference type="KEGG" id="smag:AN936_04230"/>
<keyword evidence="3" id="KW-0645">Protease</keyword>
<keyword evidence="7" id="KW-0482">Metalloprotease</keyword>
<dbReference type="SUPFAM" id="SSF63411">
    <property type="entry name" value="LuxS/MPP-like metallohydrolase"/>
    <property type="match status" value="3"/>
</dbReference>
<feature type="domain" description="Peptidase M16 C-terminal" evidence="11">
    <location>
        <begin position="713"/>
        <end position="890"/>
    </location>
</feature>
<dbReference type="InterPro" id="IPR011765">
    <property type="entry name" value="Pept_M16_N"/>
</dbReference>
<feature type="chain" id="PRO_5006039304" evidence="9">
    <location>
        <begin position="34"/>
        <end position="990"/>
    </location>
</feature>
<dbReference type="Gene3D" id="3.30.830.10">
    <property type="entry name" value="Metalloenzyme, LuxS/M16 peptidase-like"/>
    <property type="match status" value="3"/>
</dbReference>
<feature type="signal peptide" evidence="9">
    <location>
        <begin position="1"/>
        <end position="33"/>
    </location>
</feature>
<evidence type="ECO:0000256" key="1">
    <source>
        <dbReference type="ARBA" id="ARBA00001947"/>
    </source>
</evidence>
<dbReference type="RefSeq" id="WP_054587035.1">
    <property type="nucleotide sequence ID" value="NZ_CP012700.1"/>
</dbReference>
<evidence type="ECO:0000259" key="11">
    <source>
        <dbReference type="Pfam" id="PF05193"/>
    </source>
</evidence>
<dbReference type="GO" id="GO:0004222">
    <property type="term" value="F:metalloendopeptidase activity"/>
    <property type="evidence" value="ECO:0007669"/>
    <property type="project" value="InterPro"/>
</dbReference>
<dbReference type="GO" id="GO:0046872">
    <property type="term" value="F:metal ion binding"/>
    <property type="evidence" value="ECO:0007669"/>
    <property type="project" value="UniProtKB-KW"/>
</dbReference>
<evidence type="ECO:0000259" key="10">
    <source>
        <dbReference type="Pfam" id="PF00675"/>
    </source>
</evidence>
<feature type="domain" description="Peptidase M16 C-terminal" evidence="11">
    <location>
        <begin position="242"/>
        <end position="416"/>
    </location>
</feature>
<dbReference type="Pfam" id="PF00675">
    <property type="entry name" value="Peptidase_M16"/>
    <property type="match status" value="1"/>
</dbReference>
<keyword evidence="5" id="KW-0378">Hydrolase</keyword>